<proteinExistence type="predicted"/>
<protein>
    <submittedName>
        <fullName evidence="2">Uncharacterized protein</fullName>
    </submittedName>
</protein>
<comment type="caution">
    <text evidence="2">The sequence shown here is derived from an EMBL/GenBank/DDBJ whole genome shotgun (WGS) entry which is preliminary data.</text>
</comment>
<name>A0AAV7V2T3_PLEWA</name>
<gene>
    <name evidence="2" type="ORF">NDU88_003883</name>
</gene>
<accession>A0AAV7V2T3</accession>
<feature type="region of interest" description="Disordered" evidence="1">
    <location>
        <begin position="243"/>
        <end position="262"/>
    </location>
</feature>
<sequence length="476" mass="49618">MQLVGESEVALPVGSPVRWDDVRFVRRSGASFWQQVAALGRGSLPVAAVRDDGQVGVFVSGARVLKSQCAPHAAVSVVGRAGASSVGVHAFKLRRTSKDGSKQAPPAIESDAERFERVLEEGPFGGASNMAAPSEASGFLTVERGRQQPSGGKDRATLSDMDIVVIDSDDEGEDGKAIDSEVGSRRLVRPSGLQVPVGARAPSGHRLEGRVKPGAVHLTSREAAVRESGSSDPNLVFVENIPASQSASSGLDNGEESLDYDEEDPVHGVQSVATVEKSKTSRRAVQGDRLSCRHWELAGNLLRGEVSGYEAGMVGVGYGDNAVVAQGKDNVDVAIQVSVGDVAEAGLDIGEESLDYNEEDPVHGVQSVATVEKSKTSRRAVQGDRLSYRHRELAGNLLRGEVSGCEAGMVGVGYGGNAVVAQGKGNVDVAVQVSVGERAEAGKLEASQGVADVVIGKLEVAQVVSGARIEHIHLLG</sequence>
<dbReference type="EMBL" id="JANPWB010000004">
    <property type="protein sequence ID" value="KAJ1194595.1"/>
    <property type="molecule type" value="Genomic_DNA"/>
</dbReference>
<evidence type="ECO:0000313" key="2">
    <source>
        <dbReference type="EMBL" id="KAJ1194595.1"/>
    </source>
</evidence>
<reference evidence="2" key="1">
    <citation type="journal article" date="2022" name="bioRxiv">
        <title>Sequencing and chromosome-scale assembly of the giantPleurodeles waltlgenome.</title>
        <authorList>
            <person name="Brown T."/>
            <person name="Elewa A."/>
            <person name="Iarovenko S."/>
            <person name="Subramanian E."/>
            <person name="Araus A.J."/>
            <person name="Petzold A."/>
            <person name="Susuki M."/>
            <person name="Suzuki K.-i.T."/>
            <person name="Hayashi T."/>
            <person name="Toyoda A."/>
            <person name="Oliveira C."/>
            <person name="Osipova E."/>
            <person name="Leigh N.D."/>
            <person name="Simon A."/>
            <person name="Yun M.H."/>
        </authorList>
    </citation>
    <scope>NUCLEOTIDE SEQUENCE</scope>
    <source>
        <strain evidence="2">20211129_DDA</strain>
        <tissue evidence="2">Liver</tissue>
    </source>
</reference>
<evidence type="ECO:0000256" key="1">
    <source>
        <dbReference type="SAM" id="MobiDB-lite"/>
    </source>
</evidence>
<keyword evidence="3" id="KW-1185">Reference proteome</keyword>
<feature type="compositionally biased region" description="Acidic residues" evidence="1">
    <location>
        <begin position="253"/>
        <end position="262"/>
    </location>
</feature>
<dbReference type="Proteomes" id="UP001066276">
    <property type="component" value="Chromosome 2_2"/>
</dbReference>
<evidence type="ECO:0000313" key="3">
    <source>
        <dbReference type="Proteomes" id="UP001066276"/>
    </source>
</evidence>
<organism evidence="2 3">
    <name type="scientific">Pleurodeles waltl</name>
    <name type="common">Iberian ribbed newt</name>
    <dbReference type="NCBI Taxonomy" id="8319"/>
    <lineage>
        <taxon>Eukaryota</taxon>
        <taxon>Metazoa</taxon>
        <taxon>Chordata</taxon>
        <taxon>Craniata</taxon>
        <taxon>Vertebrata</taxon>
        <taxon>Euteleostomi</taxon>
        <taxon>Amphibia</taxon>
        <taxon>Batrachia</taxon>
        <taxon>Caudata</taxon>
        <taxon>Salamandroidea</taxon>
        <taxon>Salamandridae</taxon>
        <taxon>Pleurodelinae</taxon>
        <taxon>Pleurodeles</taxon>
    </lineage>
</organism>
<dbReference type="AlphaFoldDB" id="A0AAV7V2T3"/>